<name>A0ABM8VLV6_9BACL</name>
<gene>
    <name evidence="1" type="ORF">PAECIP111802_04395</name>
</gene>
<reference evidence="1 2" key="1">
    <citation type="submission" date="2021-06" db="EMBL/GenBank/DDBJ databases">
        <authorList>
            <person name="Criscuolo A."/>
        </authorList>
    </citation>
    <scope>NUCLEOTIDE SEQUENCE [LARGE SCALE GENOMIC DNA]</scope>
    <source>
        <strain evidence="2">CIP 111802</strain>
    </source>
</reference>
<dbReference type="RefSeq" id="WP_218100687.1">
    <property type="nucleotide sequence ID" value="NZ_CAJVCE010000013.1"/>
</dbReference>
<protein>
    <submittedName>
        <fullName evidence="1">Uncharacterized protein</fullName>
    </submittedName>
</protein>
<evidence type="ECO:0000313" key="2">
    <source>
        <dbReference type="Proteomes" id="UP000730618"/>
    </source>
</evidence>
<proteinExistence type="predicted"/>
<keyword evidence="2" id="KW-1185">Reference proteome</keyword>
<dbReference type="Proteomes" id="UP000730618">
    <property type="component" value="Unassembled WGS sequence"/>
</dbReference>
<sequence>MGKKNTMKQQAVALITVDPASPDHTVIGYSDNFDNPAVEPTGCPASPVLGAFLEAKFIIKDVTGADGFIQYTLFNKKFNSKEQAKLSQALDDINCEPIT</sequence>
<evidence type="ECO:0000313" key="1">
    <source>
        <dbReference type="EMBL" id="CAG7649068.1"/>
    </source>
</evidence>
<organism evidence="1 2">
    <name type="scientific">Paenibacillus allorhizosphaerae</name>
    <dbReference type="NCBI Taxonomy" id="2849866"/>
    <lineage>
        <taxon>Bacteria</taxon>
        <taxon>Bacillati</taxon>
        <taxon>Bacillota</taxon>
        <taxon>Bacilli</taxon>
        <taxon>Bacillales</taxon>
        <taxon>Paenibacillaceae</taxon>
        <taxon>Paenibacillus</taxon>
    </lineage>
</organism>
<accession>A0ABM8VLV6</accession>
<comment type="caution">
    <text evidence="1">The sequence shown here is derived from an EMBL/GenBank/DDBJ whole genome shotgun (WGS) entry which is preliminary data.</text>
</comment>
<dbReference type="EMBL" id="CAJVCE010000013">
    <property type="protein sequence ID" value="CAG7649068.1"/>
    <property type="molecule type" value="Genomic_DNA"/>
</dbReference>